<accession>A0A3L6EBA8</accession>
<dbReference type="InterPro" id="IPR009543">
    <property type="entry name" value="VPS13_VAB"/>
</dbReference>
<evidence type="ECO:0000256" key="1">
    <source>
        <dbReference type="ARBA" id="ARBA00006545"/>
    </source>
</evidence>
<evidence type="ECO:0000256" key="2">
    <source>
        <dbReference type="ARBA" id="ARBA00022448"/>
    </source>
</evidence>
<reference evidence="6" key="1">
    <citation type="journal article" date="2018" name="Nat. Genet.">
        <title>Extensive intraspecific gene order and gene structural variations between Mo17 and other maize genomes.</title>
        <authorList>
            <person name="Sun S."/>
            <person name="Zhou Y."/>
            <person name="Chen J."/>
            <person name="Shi J."/>
            <person name="Zhao H."/>
            <person name="Zhao H."/>
            <person name="Song W."/>
            <person name="Zhang M."/>
            <person name="Cui Y."/>
            <person name="Dong X."/>
            <person name="Liu H."/>
            <person name="Ma X."/>
            <person name="Jiao Y."/>
            <person name="Wang B."/>
            <person name="Wei X."/>
            <person name="Stein J.C."/>
            <person name="Glaubitz J.C."/>
            <person name="Lu F."/>
            <person name="Yu G."/>
            <person name="Liang C."/>
            <person name="Fengler K."/>
            <person name="Li B."/>
            <person name="Rafalski A."/>
            <person name="Schnable P.S."/>
            <person name="Ware D.H."/>
            <person name="Buckler E.S."/>
            <person name="Lai J."/>
        </authorList>
    </citation>
    <scope>NUCLEOTIDE SEQUENCE [LARGE SCALE GENOMIC DNA]</scope>
    <source>
        <tissue evidence="6">Seedling</tissue>
    </source>
</reference>
<keyword evidence="3" id="KW-0445">Lipid transport</keyword>
<dbReference type="ExpressionAtlas" id="A0A3L6EBA8">
    <property type="expression patterns" value="baseline and differential"/>
</dbReference>
<dbReference type="InterPro" id="IPR026854">
    <property type="entry name" value="VPS13_N"/>
</dbReference>
<organism evidence="6">
    <name type="scientific">Zea mays</name>
    <name type="common">Maize</name>
    <dbReference type="NCBI Taxonomy" id="4577"/>
    <lineage>
        <taxon>Eukaryota</taxon>
        <taxon>Viridiplantae</taxon>
        <taxon>Streptophyta</taxon>
        <taxon>Embryophyta</taxon>
        <taxon>Tracheophyta</taxon>
        <taxon>Spermatophyta</taxon>
        <taxon>Magnoliopsida</taxon>
        <taxon>Liliopsida</taxon>
        <taxon>Poales</taxon>
        <taxon>Poaceae</taxon>
        <taxon>PACMAD clade</taxon>
        <taxon>Panicoideae</taxon>
        <taxon>Andropogonodae</taxon>
        <taxon>Andropogoneae</taxon>
        <taxon>Tripsacinae</taxon>
        <taxon>Zea</taxon>
    </lineage>
</organism>
<proteinExistence type="inferred from homology"/>
<comment type="caution">
    <text evidence="6">The sequence shown here is derived from an EMBL/GenBank/DDBJ whole genome shotgun (WGS) entry which is preliminary data.</text>
</comment>
<evidence type="ECO:0000256" key="3">
    <source>
        <dbReference type="ARBA" id="ARBA00023055"/>
    </source>
</evidence>
<name>A0A3L6EBA8_MAIZE</name>
<dbReference type="Pfam" id="PF12624">
    <property type="entry name" value="VPS13_N"/>
    <property type="match status" value="1"/>
</dbReference>
<gene>
    <name evidence="6" type="primary">vps13B</name>
    <name evidence="6" type="ORF">Zm00014a_019699</name>
</gene>
<dbReference type="PANTHER" id="PTHR16166:SF143">
    <property type="entry name" value="PROTEIN SORTING-ASSOCIATED PROTEIN, PUTATIVE (DUF1162)-RELATED"/>
    <property type="match status" value="1"/>
</dbReference>
<dbReference type="Proteomes" id="UP000251960">
    <property type="component" value="Chromosome 6"/>
</dbReference>
<evidence type="ECO:0000259" key="5">
    <source>
        <dbReference type="Pfam" id="PF25036"/>
    </source>
</evidence>
<dbReference type="InterPro" id="IPR026847">
    <property type="entry name" value="VPS13"/>
</dbReference>
<dbReference type="Pfam" id="PF25036">
    <property type="entry name" value="VPS13_VAB"/>
    <property type="match status" value="1"/>
</dbReference>
<sequence>MFEGVVSQVLYGLLRRYVKGIQKEQLKIGIWKEEILLENVELILEAFDYLQLPFALKNGRIGKLSIRIPWKKLGWDPIIIVIEDVYWSSDSLDKRELAGKLAKLNAIELAKFSRRVTDNQTGQSFLSYISAKILDSIQVSMRNVHIVYMDTHNGQGNFVFGLEFTSLSIQTDTQKQSFTISLMTRSRQDEVNKIIEISNVGIYCHQLEEEQDLCHVGALENDHSRDYLVNPFCVTVSVLANKAAKLDGTPQYNMTAELTALALSVDEIQLQQILNLCDYFTICALRTKYGRYRPSQSSLSKRCKGWYRMWWQYAQNSVLADVRRRLKKTSWRYLKQRLNKEIYMVYDLLCVKVRNHQLRYVKLYRMKLELLQKGQIVSEDILQELENMDRECDIDDILNYRTIAEQQLQESLVKSSIDTHSPGSPRSDEQLAGASQGWLNWLSLGMLGVGGTADSSSFAGVISEDIIKDIYEGTEFRPVSSAENCLKKENYYSLRFGTKLVDTMFSGLGMECKIWDDAATILAWLDSLRVINPLNKTKILWAEKCSTGDGLGAPVVSIQVDFPKSNERSEASTRVVVQEFNAIYEPEFFVNVLYIYNVFSAFQFQHDRVLSSLNRFNNLGTRLVSKLKYMSANRKKLIWDLRIYHFVIRIPSQNCERKELAMVIDAGDVFIQSKDTIDDISRTQESNSFLDHISKSLPSYFSDDLLLGIQLDELYNQFELGLTGFQVKVLLPDRHNVSSTLIKLDASIALRLCVFLDEPVLKQLEVGFIVSSIDAYLSQTMYSTIVNLPRMKETNLFKNSVFDNTKTHVPKKLALNVSVSLKLAKLGLHVDLDGNFEESSGLIVGIEDIDIRYAICELSDLSLAMKTVNVTFRYWKDKSDSHVLCLSGNLTRCPENSVETCLDLHYRTHKHDDQIHHVYRLILCDVDLHVNPSVIGQIRMFLRKLDSGPSIGSDVESTMIGQSSMKSGAANGILPMFFLSNLCGADGTVFAGVSVDHFPFLVADHSCGYNFGCLGTQNVEAQESLYSKNEHCHDTSGLNGYHASDLTSNTYGKTQRSDCSSGSSNDPKNASRTVLDLSLISVRIHFPESCGTLVTITIPESISTLTYFDASSWDLLLSANNLTLASPWTPPNVNELVWGTASHRNASVLNVRVKKDLPALSTEVCVGIQNVCCVLPSKLLAMFVGFFLLDDWNRIAEQEFLVADNNLEGLRESHDCVTYKFDISDCVVFFPVEEQGLSCLKLEVPHFFCEFIANGSSVEFAKRIPKEFFSSECIVSRRVDVICIYARNASISLLIVSDQTDFMLKLDENVPKRIHSLIEKLDADVWIQVPCKDIPYSQQPTSPTSVMSKISRCNLIAEDLYFINGMETVIGVVDQLISIGNESKMYKGNASQFLDHRSFCEGNPDPNECTNLTISIKDLMILLGQSKAKGLALERIATANMEFDVSAVLVGEKPERIDFDVVSLTLQSPGGYTLISIVSDGPLSPVFFKFTKHHTGQDEILLSVPLFEIWLYLQDWNTIINHSHSYIKTEVNSMPVEHAAALSQFPEMVSSPLIASEFGSPDDFNLVVTCETISGVLHIPIWGKEENHTSNHMGVTPASFPMEVGTHETDDIQYCEPKGCKFVTLTFDTKHFVVMSGDSCINFRCDLERLKVLLEMIQENKGTSVPFVHISKVKSSGYVRQSERNLEHLSVDLQAEYMDVSFSHQIFNFWHNMELKFPAASSASSFYSVAFKAGLRKGSLLLSDGRWSSHGPVIETLLKNLTVQFSQMKDRTEVSAFVDLLVNYNNIDKVMWEPFVEPSRFQLNMLRKCGDCGLDISPSTDVCLSSSKQLNLNISEPLIEALLRLNQMITDSLDPSNGSGIWEDPGILRLNHDDVRTRRYAPYFLSNDTSLPFRFKVYRGAVNSDDIGSFSVIDENSVPAGYAVPIYVEETPDEFFFQHREARSSDHLIEKRMSALSHYMISIEFDGTSGPSKPMSMDLVGIYFFEVNFSSSKKPILGEESLGAFSSNAKGNDGLIVPVVLDVSLQNYSKRIRVYSTVILYNATSMPLELRFDIPFGLASKVIGPIPPNKEIPLPVHLSEAGQIRWHPVGRTYLWSETRSLSSLLSRENRVGFMKSSVCYPSHPSNDPFRCCVSVEEYNVPSSVSTKKKQLCSERLNTQVSGSSTPNTFKQNLTRTHFIRHVKLNTPLLIKNYLPVYISLAIDNGGSARVISLKEVGSASILFVDPSNDLGITIDIQDYRSLNIKFPRAESFSTTAKLNGFKFSITESITFYSNLSNFPLNVMLEKSMDARSGARELYLSVPFLLYNCTDLLLTVTESSSERSGPTLVIPPSFELDGYARHMLEKGGLSLVNPSVQCFTGKMPQIYLMDGHCSSSDISCTRNSESVKKDLDNSVKAYMFAPDGHTPATELSVKLNASPPNNGTETTRRNWSNPFLLVPASGSTNVTIPQSSTSGAFLVAVASIPVSTELFGRTRAIAFRPR</sequence>
<evidence type="ECO:0000259" key="4">
    <source>
        <dbReference type="Pfam" id="PF12624"/>
    </source>
</evidence>
<dbReference type="PANTHER" id="PTHR16166">
    <property type="entry name" value="VACUOLAR PROTEIN SORTING-ASSOCIATED PROTEIN VPS13"/>
    <property type="match status" value="1"/>
</dbReference>
<feature type="domain" description="Chorein N-terminal" evidence="4">
    <location>
        <begin position="1"/>
        <end position="444"/>
    </location>
</feature>
<keyword evidence="2" id="KW-0813">Transport</keyword>
<feature type="domain" description="Vacuolar protein sorting-associated protein 13 VPS13 adaptor binding" evidence="5">
    <location>
        <begin position="2019"/>
        <end position="2319"/>
    </location>
</feature>
<protein>
    <submittedName>
        <fullName evidence="6">Putative vacuolar protein sorting-associated protein 13B</fullName>
    </submittedName>
</protein>
<dbReference type="EMBL" id="NCVQ01000007">
    <property type="protein sequence ID" value="PWZ18276.1"/>
    <property type="molecule type" value="Genomic_DNA"/>
</dbReference>
<evidence type="ECO:0000313" key="6">
    <source>
        <dbReference type="EMBL" id="PWZ18276.1"/>
    </source>
</evidence>
<dbReference type="GO" id="GO:0006869">
    <property type="term" value="P:lipid transport"/>
    <property type="evidence" value="ECO:0007669"/>
    <property type="project" value="UniProtKB-KW"/>
</dbReference>
<comment type="similarity">
    <text evidence="1">Belongs to the VPS13 family.</text>
</comment>